<evidence type="ECO:0000313" key="2">
    <source>
        <dbReference type="Proteomes" id="UP000176192"/>
    </source>
</evidence>
<proteinExistence type="predicted"/>
<name>A0A1F6Y8Q1_9BACT</name>
<reference evidence="1 2" key="1">
    <citation type="journal article" date="2016" name="Nat. Commun.">
        <title>Thousands of microbial genomes shed light on interconnected biogeochemical processes in an aquifer system.</title>
        <authorList>
            <person name="Anantharaman K."/>
            <person name="Brown C.T."/>
            <person name="Hug L.A."/>
            <person name="Sharon I."/>
            <person name="Castelle C.J."/>
            <person name="Probst A.J."/>
            <person name="Thomas B.C."/>
            <person name="Singh A."/>
            <person name="Wilkins M.J."/>
            <person name="Karaoz U."/>
            <person name="Brodie E.L."/>
            <person name="Williams K.H."/>
            <person name="Hubbard S.S."/>
            <person name="Banfield J.F."/>
        </authorList>
    </citation>
    <scope>NUCLEOTIDE SEQUENCE [LARGE SCALE GENOMIC DNA]</scope>
</reference>
<comment type="caution">
    <text evidence="1">The sequence shown here is derived from an EMBL/GenBank/DDBJ whole genome shotgun (WGS) entry which is preliminary data.</text>
</comment>
<dbReference type="EMBL" id="MFVV01000033">
    <property type="protein sequence ID" value="OGJ02794.1"/>
    <property type="molecule type" value="Genomic_DNA"/>
</dbReference>
<accession>A0A1F6Y8Q1</accession>
<dbReference type="Proteomes" id="UP000176192">
    <property type="component" value="Unassembled WGS sequence"/>
</dbReference>
<sequence length="143" mass="16680">MRERLGQKINEVLEMKLRDIDPKIYEEHQAILNRETTLKSYLVRLASLRHNCGESLEKRYNAISVFDIKKAAKLVIPFIEWYEEVTQTSSGITEIRASTFSIDDLAARIKGVEIEIKDEFTELARRRAAILEPLFHKYSNPQQ</sequence>
<gene>
    <name evidence="1" type="ORF">A3G06_00170</name>
</gene>
<evidence type="ECO:0000313" key="1">
    <source>
        <dbReference type="EMBL" id="OGJ02794.1"/>
    </source>
</evidence>
<organism evidence="1 2">
    <name type="scientific">Candidatus Nomurabacteria bacterium RIFCSPLOWO2_12_FULL_46_14</name>
    <dbReference type="NCBI Taxonomy" id="1801797"/>
    <lineage>
        <taxon>Bacteria</taxon>
        <taxon>Candidatus Nomuraibacteriota</taxon>
    </lineage>
</organism>
<dbReference type="AlphaFoldDB" id="A0A1F6Y8Q1"/>
<protein>
    <submittedName>
        <fullName evidence="1">Uncharacterized protein</fullName>
    </submittedName>
</protein>